<evidence type="ECO:0000256" key="2">
    <source>
        <dbReference type="SAM" id="Phobius"/>
    </source>
</evidence>
<name>A0AAW0BFQ2_9AGAR</name>
<keyword evidence="2" id="KW-1133">Transmembrane helix</keyword>
<reference evidence="3 4" key="1">
    <citation type="journal article" date="2024" name="J Genomics">
        <title>Draft genome sequencing and assembly of Favolaschia claudopus CIRM-BRFM 2984 isolated from oak limbs.</title>
        <authorList>
            <person name="Navarro D."/>
            <person name="Drula E."/>
            <person name="Chaduli D."/>
            <person name="Cazenave R."/>
            <person name="Ahrendt S."/>
            <person name="Wang J."/>
            <person name="Lipzen A."/>
            <person name="Daum C."/>
            <person name="Barry K."/>
            <person name="Grigoriev I.V."/>
            <person name="Favel A."/>
            <person name="Rosso M.N."/>
            <person name="Martin F."/>
        </authorList>
    </citation>
    <scope>NUCLEOTIDE SEQUENCE [LARGE SCALE GENOMIC DNA]</scope>
    <source>
        <strain evidence="3 4">CIRM-BRFM 2984</strain>
    </source>
</reference>
<dbReference type="AlphaFoldDB" id="A0AAW0BFQ2"/>
<feature type="region of interest" description="Disordered" evidence="1">
    <location>
        <begin position="1"/>
        <end position="47"/>
    </location>
</feature>
<feature type="compositionally biased region" description="Basic residues" evidence="1">
    <location>
        <begin position="1"/>
        <end position="16"/>
    </location>
</feature>
<feature type="compositionally biased region" description="Low complexity" evidence="1">
    <location>
        <begin position="17"/>
        <end position="34"/>
    </location>
</feature>
<evidence type="ECO:0000313" key="4">
    <source>
        <dbReference type="Proteomes" id="UP001362999"/>
    </source>
</evidence>
<comment type="caution">
    <text evidence="3">The sequence shown here is derived from an EMBL/GenBank/DDBJ whole genome shotgun (WGS) entry which is preliminary data.</text>
</comment>
<organism evidence="3 4">
    <name type="scientific">Favolaschia claudopus</name>
    <dbReference type="NCBI Taxonomy" id="2862362"/>
    <lineage>
        <taxon>Eukaryota</taxon>
        <taxon>Fungi</taxon>
        <taxon>Dikarya</taxon>
        <taxon>Basidiomycota</taxon>
        <taxon>Agaricomycotina</taxon>
        <taxon>Agaricomycetes</taxon>
        <taxon>Agaricomycetidae</taxon>
        <taxon>Agaricales</taxon>
        <taxon>Marasmiineae</taxon>
        <taxon>Mycenaceae</taxon>
        <taxon>Favolaschia</taxon>
    </lineage>
</organism>
<evidence type="ECO:0008006" key="5">
    <source>
        <dbReference type="Google" id="ProtNLM"/>
    </source>
</evidence>
<proteinExistence type="predicted"/>
<keyword evidence="2" id="KW-0812">Transmembrane</keyword>
<sequence>MSFAGFKRRRNRKKTNKSSASTHSVMSSVSSSLSSPPPSKHSRSEDLAVQQSVVRHSTFAAMFPALLTLLNCFNVMEAILGFVDFRDMLAFGQSNKAFQEISRRFFRTRVDRQISTFLSSAPLNSSEFSIALQRFWDLMDRSHSAVHGSLLLYLERCEEAVKPWIPANLNIAIPCGALFPWIRYLHSLSAGDMGFRELEVDACLQVHIASRYRFELVPGRHIILTQTQGPSIAEAIVLSPHTANIQFLTKDFLVMYYPRKAFDGSAIDSWYYPPIQASQDLERRGIRKSIDNSSWLTGCGAACPILWRHFSRDRDSLVLRVGSDSAVLDPVIMSSKMKWRLGDTCYNSECKNYATHYYPFMPRIRRRAAFHIM</sequence>
<evidence type="ECO:0000256" key="1">
    <source>
        <dbReference type="SAM" id="MobiDB-lite"/>
    </source>
</evidence>
<evidence type="ECO:0000313" key="3">
    <source>
        <dbReference type="EMBL" id="KAK7025101.1"/>
    </source>
</evidence>
<feature type="transmembrane region" description="Helical" evidence="2">
    <location>
        <begin position="58"/>
        <end position="83"/>
    </location>
</feature>
<keyword evidence="2" id="KW-0472">Membrane</keyword>
<accession>A0AAW0BFQ2</accession>
<dbReference type="Proteomes" id="UP001362999">
    <property type="component" value="Unassembled WGS sequence"/>
</dbReference>
<keyword evidence="4" id="KW-1185">Reference proteome</keyword>
<gene>
    <name evidence="3" type="ORF">R3P38DRAFT_3194026</name>
</gene>
<protein>
    <recommendedName>
        <fullName evidence="5">F-box protein</fullName>
    </recommendedName>
</protein>
<dbReference type="EMBL" id="JAWWNJ010000034">
    <property type="protein sequence ID" value="KAK7025101.1"/>
    <property type="molecule type" value="Genomic_DNA"/>
</dbReference>